<feature type="non-terminal residue" evidence="13">
    <location>
        <position position="590"/>
    </location>
</feature>
<dbReference type="AlphaFoldDB" id="A0A7J5YIZ2"/>
<evidence type="ECO:0000256" key="10">
    <source>
        <dbReference type="ARBA" id="ARBA00023319"/>
    </source>
</evidence>
<dbReference type="GO" id="GO:0031295">
    <property type="term" value="P:T cell costimulation"/>
    <property type="evidence" value="ECO:0007669"/>
    <property type="project" value="TreeGrafter"/>
</dbReference>
<accession>A0A7J5YIZ2</accession>
<dbReference type="GO" id="GO:0042130">
    <property type="term" value="P:negative regulation of T cell proliferation"/>
    <property type="evidence" value="ECO:0007669"/>
    <property type="project" value="TreeGrafter"/>
</dbReference>
<keyword evidence="14" id="KW-1185">Reference proteome</keyword>
<evidence type="ECO:0000313" key="13">
    <source>
        <dbReference type="EMBL" id="KAF3848961.1"/>
    </source>
</evidence>
<organism evidence="13 14">
    <name type="scientific">Dissostichus mawsoni</name>
    <name type="common">Antarctic cod</name>
    <dbReference type="NCBI Taxonomy" id="36200"/>
    <lineage>
        <taxon>Eukaryota</taxon>
        <taxon>Metazoa</taxon>
        <taxon>Chordata</taxon>
        <taxon>Craniata</taxon>
        <taxon>Vertebrata</taxon>
        <taxon>Euteleostomi</taxon>
        <taxon>Actinopterygii</taxon>
        <taxon>Neopterygii</taxon>
        <taxon>Teleostei</taxon>
        <taxon>Neoteleostei</taxon>
        <taxon>Acanthomorphata</taxon>
        <taxon>Eupercaria</taxon>
        <taxon>Perciformes</taxon>
        <taxon>Notothenioidei</taxon>
        <taxon>Nototheniidae</taxon>
        <taxon>Dissostichus</taxon>
    </lineage>
</organism>
<dbReference type="InterPro" id="IPR007110">
    <property type="entry name" value="Ig-like_dom"/>
</dbReference>
<evidence type="ECO:0000256" key="9">
    <source>
        <dbReference type="ARBA" id="ARBA00023180"/>
    </source>
</evidence>
<proteinExistence type="predicted"/>
<dbReference type="GO" id="GO:0006955">
    <property type="term" value="P:immune response"/>
    <property type="evidence" value="ECO:0007669"/>
    <property type="project" value="TreeGrafter"/>
</dbReference>
<evidence type="ECO:0000256" key="2">
    <source>
        <dbReference type="ARBA" id="ARBA00022475"/>
    </source>
</evidence>
<dbReference type="SMART" id="SM00409">
    <property type="entry name" value="IG"/>
    <property type="match status" value="1"/>
</dbReference>
<evidence type="ECO:0000256" key="6">
    <source>
        <dbReference type="ARBA" id="ARBA00023136"/>
    </source>
</evidence>
<feature type="transmembrane region" description="Helical" evidence="11">
    <location>
        <begin position="237"/>
        <end position="258"/>
    </location>
</feature>
<feature type="domain" description="Ig-like" evidence="12">
    <location>
        <begin position="138"/>
        <end position="221"/>
    </location>
</feature>
<dbReference type="PANTHER" id="PTHR25466:SF3">
    <property type="entry name" value="PROGRAMMED CELL DEATH 1 LIGAND 1"/>
    <property type="match status" value="1"/>
</dbReference>
<keyword evidence="8" id="KW-0675">Receptor</keyword>
<comment type="subcellular location">
    <subcellularLocation>
        <location evidence="1">Cell membrane</location>
        <topology evidence="1">Single-pass type I membrane protein</topology>
    </subcellularLocation>
</comment>
<keyword evidence="9" id="KW-0325">Glycoprotein</keyword>
<keyword evidence="6 11" id="KW-0472">Membrane</keyword>
<dbReference type="Gene3D" id="3.40.50.300">
    <property type="entry name" value="P-loop containing nucleotide triphosphate hydrolases"/>
    <property type="match status" value="1"/>
</dbReference>
<evidence type="ECO:0000256" key="3">
    <source>
        <dbReference type="ARBA" id="ARBA00022692"/>
    </source>
</evidence>
<feature type="domain" description="Ig-like" evidence="12">
    <location>
        <begin position="15"/>
        <end position="134"/>
    </location>
</feature>
<reference evidence="13 14" key="1">
    <citation type="submission" date="2020-03" db="EMBL/GenBank/DDBJ databases">
        <title>Dissostichus mawsoni Genome sequencing and assembly.</title>
        <authorList>
            <person name="Park H."/>
        </authorList>
    </citation>
    <scope>NUCLEOTIDE SEQUENCE [LARGE SCALE GENOMIC DNA]</scope>
    <source>
        <strain evidence="13">DM0001</strain>
        <tissue evidence="13">Muscle</tissue>
    </source>
</reference>
<evidence type="ECO:0000256" key="4">
    <source>
        <dbReference type="ARBA" id="ARBA00022729"/>
    </source>
</evidence>
<protein>
    <recommendedName>
        <fullName evidence="12">Ig-like domain-containing protein</fullName>
    </recommendedName>
</protein>
<evidence type="ECO:0000256" key="1">
    <source>
        <dbReference type="ARBA" id="ARBA00004251"/>
    </source>
</evidence>
<dbReference type="Proteomes" id="UP000518266">
    <property type="component" value="Unassembled WGS sequence"/>
</dbReference>
<dbReference type="Gene3D" id="2.60.40.10">
    <property type="entry name" value="Immunoglobulins"/>
    <property type="match status" value="2"/>
</dbReference>
<evidence type="ECO:0000259" key="12">
    <source>
        <dbReference type="PROSITE" id="PS50835"/>
    </source>
</evidence>
<dbReference type="InterPro" id="IPR027417">
    <property type="entry name" value="P-loop_NTPase"/>
</dbReference>
<keyword evidence="4" id="KW-0732">Signal</keyword>
<keyword evidence="2" id="KW-1003">Cell membrane</keyword>
<keyword evidence="3 11" id="KW-0812">Transmembrane</keyword>
<evidence type="ECO:0000256" key="7">
    <source>
        <dbReference type="ARBA" id="ARBA00023157"/>
    </source>
</evidence>
<dbReference type="GO" id="GO:0071222">
    <property type="term" value="P:cellular response to lipopolysaccharide"/>
    <property type="evidence" value="ECO:0007669"/>
    <property type="project" value="TreeGrafter"/>
</dbReference>
<dbReference type="EMBL" id="JAAKFY010000012">
    <property type="protein sequence ID" value="KAF3848961.1"/>
    <property type="molecule type" value="Genomic_DNA"/>
</dbReference>
<dbReference type="GO" id="GO:0009897">
    <property type="term" value="C:external side of plasma membrane"/>
    <property type="evidence" value="ECO:0007669"/>
    <property type="project" value="TreeGrafter"/>
</dbReference>
<dbReference type="OrthoDB" id="8680608at2759"/>
<sequence>MDPYCSFECHVSTIPLSVFTVEAERTVYESTFGEDVVMGCRFQPKLSHHNADLKVTWHWFTSNLVRDVYRMDNWMENSASRDPGYHGRVMLLTDELQDGWSKLKISRLGINDSGTYQCLVQTGEGADYKTTTLSVVAPYKSVTKHIEKAAGGDELLLSCQSEGYPESPVMWQDGHLKTLNPNTTAVTTPQQLVKVTSQIRVGSLAKNNYTCIFTKDGSSATFKIPDEIPVSQKKNDALIVVLSIGVIMVAIIVAMLFYRRHKGLAKNKGNDEEITIFNEEENLGAFLKDHYSNFPLSTEVRPHCEAFAAEELPHRLQNNEGQPVSLQALLPEAGEVVFLEGSPGSGKTTANILVSSWTEGPTHAVSKLLNLSTVRFLFTVDCSRVKGDLFQEIKMQLSLMQKTEDELRTLLTSEALLLLDGYREGNHFFDESVRKFLMEREGYRVLVTSCPGHCPILNDTVVTGRTLQIQNRMFAISLRTRKQQSVESQASLDHHQALLQFVKLQNYAPCSFKRPRRGKGRGTQQQPIAPRFFLTGLSLFPQLHRHDIEYCKVAGHGGVWIQAKGCHCWVITEVLHTSKVCIHIVSAGSD</sequence>
<dbReference type="InterPro" id="IPR013783">
    <property type="entry name" value="Ig-like_fold"/>
</dbReference>
<dbReference type="PROSITE" id="PS50835">
    <property type="entry name" value="IG_LIKE"/>
    <property type="match status" value="2"/>
</dbReference>
<evidence type="ECO:0000256" key="5">
    <source>
        <dbReference type="ARBA" id="ARBA00022989"/>
    </source>
</evidence>
<evidence type="ECO:0000313" key="14">
    <source>
        <dbReference type="Proteomes" id="UP000518266"/>
    </source>
</evidence>
<comment type="caution">
    <text evidence="13">The sequence shown here is derived from an EMBL/GenBank/DDBJ whole genome shotgun (WGS) entry which is preliminary data.</text>
</comment>
<evidence type="ECO:0000256" key="11">
    <source>
        <dbReference type="SAM" id="Phobius"/>
    </source>
</evidence>
<dbReference type="InterPro" id="IPR051713">
    <property type="entry name" value="T-cell_Activation_Regulation"/>
</dbReference>
<keyword evidence="10" id="KW-0393">Immunoglobulin domain</keyword>
<dbReference type="SUPFAM" id="SSF48726">
    <property type="entry name" value="Immunoglobulin"/>
    <property type="match status" value="2"/>
</dbReference>
<dbReference type="GO" id="GO:0042102">
    <property type="term" value="P:positive regulation of T cell proliferation"/>
    <property type="evidence" value="ECO:0007669"/>
    <property type="project" value="TreeGrafter"/>
</dbReference>
<evidence type="ECO:0000256" key="8">
    <source>
        <dbReference type="ARBA" id="ARBA00023170"/>
    </source>
</evidence>
<dbReference type="InterPro" id="IPR003599">
    <property type="entry name" value="Ig_sub"/>
</dbReference>
<dbReference type="InterPro" id="IPR036179">
    <property type="entry name" value="Ig-like_dom_sf"/>
</dbReference>
<name>A0A7J5YIZ2_DISMA</name>
<keyword evidence="5 11" id="KW-1133">Transmembrane helix</keyword>
<gene>
    <name evidence="13" type="ORF">F7725_015458</name>
</gene>
<dbReference type="PANTHER" id="PTHR25466">
    <property type="entry name" value="T-LYMPHOCYTE ACTIVATION ANTIGEN"/>
    <property type="match status" value="1"/>
</dbReference>
<keyword evidence="7" id="KW-1015">Disulfide bond</keyword>
<dbReference type="GO" id="GO:0007166">
    <property type="term" value="P:cell surface receptor signaling pathway"/>
    <property type="evidence" value="ECO:0007669"/>
    <property type="project" value="TreeGrafter"/>
</dbReference>